<proteinExistence type="predicted"/>
<sequence>MGWYYEDVEQEIKATKCNLLKCINYILNNEYVRNTKNSFLDFKVLSAYELFRNDPRRLFYVYSHPYSEGLTLDMQGDAPQVIEFAKTPRDSKELKENIDIFVKRACELMKNRDLYFIKTCTKGRKW</sequence>
<dbReference type="Proteomes" id="UP000477070">
    <property type="component" value="Unassembled WGS sequence"/>
</dbReference>
<dbReference type="Proteomes" id="UP000029714">
    <property type="component" value="Unassembled WGS sequence"/>
</dbReference>
<protein>
    <submittedName>
        <fullName evidence="2">Uncharacterized protein</fullName>
    </submittedName>
</protein>
<evidence type="ECO:0000313" key="3">
    <source>
        <dbReference type="Proteomes" id="UP000029714"/>
    </source>
</evidence>
<evidence type="ECO:0000313" key="4">
    <source>
        <dbReference type="Proteomes" id="UP000477070"/>
    </source>
</evidence>
<evidence type="ECO:0000313" key="1">
    <source>
        <dbReference type="EMBL" id="MWV70224.1"/>
    </source>
</evidence>
<dbReference type="EMBL" id="JRMP02000031">
    <property type="protein sequence ID" value="TLD91630.1"/>
    <property type="molecule type" value="Genomic_DNA"/>
</dbReference>
<reference evidence="2" key="3">
    <citation type="submission" date="2018-04" db="EMBL/GenBank/DDBJ databases">
        <authorList>
            <person name="Sheh A."/>
            <person name="Shen Z."/>
            <person name="Mannion A.J."/>
            <person name="Fox J.G."/>
        </authorList>
    </citation>
    <scope>NUCLEOTIDE SEQUENCE</scope>
    <source>
        <strain evidence="2">MIT 97-6194</strain>
    </source>
</reference>
<organism evidence="2 3">
    <name type="scientific">Helicobacter saguini</name>
    <dbReference type="NCBI Taxonomy" id="1548018"/>
    <lineage>
        <taxon>Bacteria</taxon>
        <taxon>Pseudomonadati</taxon>
        <taxon>Campylobacterota</taxon>
        <taxon>Epsilonproteobacteria</taxon>
        <taxon>Campylobacterales</taxon>
        <taxon>Helicobacteraceae</taxon>
        <taxon>Helicobacter</taxon>
    </lineage>
</organism>
<accession>A0A347VQA2</accession>
<evidence type="ECO:0000313" key="2">
    <source>
        <dbReference type="EMBL" id="TLD91630.1"/>
    </source>
</evidence>
<reference evidence="2 3" key="2">
    <citation type="journal article" date="2016" name="Infect. Immun.">
        <title>Helicobacter saguini, a Novel Helicobacter Isolated from Cotton-Top Tamarins with Ulcerative Colitis, Has Proinflammatory Properties and Induces Typhlocolitis and Dysplasia in Gnotobiotic IL-10-/- Mice.</title>
        <authorList>
            <person name="Shen Z."/>
            <person name="Mannion A."/>
            <person name="Whary M.T."/>
            <person name="Muthupalani S."/>
            <person name="Sheh A."/>
            <person name="Feng Y."/>
            <person name="Gong G."/>
            <person name="Vandamme P."/>
            <person name="Holcombe H.R."/>
            <person name="Paster B.J."/>
            <person name="Fox J.G."/>
        </authorList>
    </citation>
    <scope>NUCLEOTIDE SEQUENCE [LARGE SCALE GENOMIC DNA]</scope>
    <source>
        <strain evidence="2 3">MIT 97-6194</strain>
    </source>
</reference>
<reference evidence="2 3" key="1">
    <citation type="journal article" date="2014" name="Genome Announc.">
        <title>Draft genome sequences of eight enterohepatic helicobacter species isolated from both laboratory and wild rodents.</title>
        <authorList>
            <person name="Sheh A."/>
            <person name="Shen Z."/>
            <person name="Fox J.G."/>
        </authorList>
    </citation>
    <scope>NUCLEOTIDE SEQUENCE [LARGE SCALE GENOMIC DNA]</scope>
    <source>
        <strain evidence="2 3">MIT 97-6194</strain>
    </source>
</reference>
<reference evidence="1 4" key="4">
    <citation type="submission" date="2019-12" db="EMBL/GenBank/DDBJ databases">
        <title>Multi-Generational Helicobacter saguini Isolates.</title>
        <authorList>
            <person name="Mannion A."/>
            <person name="Shen Z."/>
            <person name="Fox J.G."/>
        </authorList>
    </citation>
    <scope>NUCLEOTIDE SEQUENCE [LARGE SCALE GENOMIC DNA]</scope>
    <source>
        <strain evidence="1">16-048</strain>
        <strain evidence="4">16-048 (F4)</strain>
    </source>
</reference>
<dbReference type="AlphaFoldDB" id="A0A347VQA2"/>
<name>A0A347VQA2_9HELI</name>
<comment type="caution">
    <text evidence="2">The sequence shown here is derived from an EMBL/GenBank/DDBJ whole genome shotgun (WGS) entry which is preliminary data.</text>
</comment>
<gene>
    <name evidence="1" type="ORF">DCO61_09480</name>
    <name evidence="2" type="ORF">LS64_011600</name>
</gene>
<dbReference type="EMBL" id="QBIU01000002">
    <property type="protein sequence ID" value="MWV70224.1"/>
    <property type="molecule type" value="Genomic_DNA"/>
</dbReference>
<keyword evidence="3" id="KW-1185">Reference proteome</keyword>
<dbReference type="RefSeq" id="WP_034569926.1">
    <property type="nucleotide sequence ID" value="NZ_JRMP02000031.1"/>
</dbReference>
<dbReference type="STRING" id="1548018.LS64_01965"/>